<proteinExistence type="predicted"/>
<name>A0A4Y2HLS5_ARAVE</name>
<keyword evidence="2" id="KW-1185">Reference proteome</keyword>
<evidence type="ECO:0000313" key="1">
    <source>
        <dbReference type="EMBL" id="GBM66282.1"/>
    </source>
</evidence>
<reference evidence="1 2" key="1">
    <citation type="journal article" date="2019" name="Sci. Rep.">
        <title>Orb-weaving spider Araneus ventricosus genome elucidates the spidroin gene catalogue.</title>
        <authorList>
            <person name="Kono N."/>
            <person name="Nakamura H."/>
            <person name="Ohtoshi R."/>
            <person name="Moran D.A.P."/>
            <person name="Shinohara A."/>
            <person name="Yoshida Y."/>
            <person name="Fujiwara M."/>
            <person name="Mori M."/>
            <person name="Tomita M."/>
            <person name="Arakawa K."/>
        </authorList>
    </citation>
    <scope>NUCLEOTIDE SEQUENCE [LARGE SCALE GENOMIC DNA]</scope>
</reference>
<dbReference type="EMBL" id="BGPR01103404">
    <property type="protein sequence ID" value="GBM66282.1"/>
    <property type="molecule type" value="Genomic_DNA"/>
</dbReference>
<dbReference type="Proteomes" id="UP000499080">
    <property type="component" value="Unassembled WGS sequence"/>
</dbReference>
<protein>
    <submittedName>
        <fullName evidence="1">Uncharacterized protein</fullName>
    </submittedName>
</protein>
<gene>
    <name evidence="1" type="ORF">AVEN_203293_1</name>
</gene>
<comment type="caution">
    <text evidence="1">The sequence shown here is derived from an EMBL/GenBank/DDBJ whole genome shotgun (WGS) entry which is preliminary data.</text>
</comment>
<sequence length="96" mass="11258">MNLWRIRICYWGCIEELLRGSVAVLCRTTLNLNHRPPLNPHYSLQSTYGLGMIMTRSRYGGFDRHYGVDRNVQSWYEALKVARWVCKINAQSLHSD</sequence>
<evidence type="ECO:0000313" key="2">
    <source>
        <dbReference type="Proteomes" id="UP000499080"/>
    </source>
</evidence>
<dbReference type="AlphaFoldDB" id="A0A4Y2HLS5"/>
<organism evidence="1 2">
    <name type="scientific">Araneus ventricosus</name>
    <name type="common">Orbweaver spider</name>
    <name type="synonym">Epeira ventricosa</name>
    <dbReference type="NCBI Taxonomy" id="182803"/>
    <lineage>
        <taxon>Eukaryota</taxon>
        <taxon>Metazoa</taxon>
        <taxon>Ecdysozoa</taxon>
        <taxon>Arthropoda</taxon>
        <taxon>Chelicerata</taxon>
        <taxon>Arachnida</taxon>
        <taxon>Araneae</taxon>
        <taxon>Araneomorphae</taxon>
        <taxon>Entelegynae</taxon>
        <taxon>Araneoidea</taxon>
        <taxon>Araneidae</taxon>
        <taxon>Araneus</taxon>
    </lineage>
</organism>
<accession>A0A4Y2HLS5</accession>